<dbReference type="Gene3D" id="1.10.357.10">
    <property type="entry name" value="Tetracycline Repressor, domain 2"/>
    <property type="match status" value="1"/>
</dbReference>
<evidence type="ECO:0000313" key="6">
    <source>
        <dbReference type="EMBL" id="NEN77741.1"/>
    </source>
</evidence>
<keyword evidence="2 4" id="KW-0238">DNA-binding</keyword>
<dbReference type="PRINTS" id="PR00455">
    <property type="entry name" value="HTHTETR"/>
</dbReference>
<dbReference type="InterPro" id="IPR009057">
    <property type="entry name" value="Homeodomain-like_sf"/>
</dbReference>
<proteinExistence type="predicted"/>
<dbReference type="GO" id="GO:0000976">
    <property type="term" value="F:transcription cis-regulatory region binding"/>
    <property type="evidence" value="ECO:0007669"/>
    <property type="project" value="TreeGrafter"/>
</dbReference>
<evidence type="ECO:0000256" key="1">
    <source>
        <dbReference type="ARBA" id="ARBA00023015"/>
    </source>
</evidence>
<dbReference type="InterPro" id="IPR041490">
    <property type="entry name" value="KstR2_TetR_C"/>
</dbReference>
<keyword evidence="3" id="KW-0804">Transcription</keyword>
<dbReference type="PROSITE" id="PS50977">
    <property type="entry name" value="HTH_TETR_2"/>
    <property type="match status" value="1"/>
</dbReference>
<sequence length="193" mass="20995">MATSGRRGGRAVIIEGAVELFGKVGYHGASTRDIAAAADVTVASIYYHFKSKQQILQAIMVEILSEVIEETRSAVLAAGGDADDQLRALVRTWVLFHIRRQREALIGASEIRSLDEEGLTAIIGLRDQQETLFRAVVDRGVADGTFGTPHPREAARAIINMSRSIVTWYRPDGPVSPEEMAATYADLALAMAR</sequence>
<evidence type="ECO:0000256" key="2">
    <source>
        <dbReference type="ARBA" id="ARBA00023125"/>
    </source>
</evidence>
<dbReference type="PANTHER" id="PTHR30055">
    <property type="entry name" value="HTH-TYPE TRANSCRIPTIONAL REGULATOR RUTR"/>
    <property type="match status" value="1"/>
</dbReference>
<dbReference type="InterPro" id="IPR036271">
    <property type="entry name" value="Tet_transcr_reg_TetR-rel_C_sf"/>
</dbReference>
<keyword evidence="1" id="KW-0805">Transcription regulation</keyword>
<dbReference type="Pfam" id="PF00440">
    <property type="entry name" value="TetR_N"/>
    <property type="match status" value="1"/>
</dbReference>
<protein>
    <submittedName>
        <fullName evidence="6">TetR/AcrR family transcriptional regulator</fullName>
    </submittedName>
</protein>
<dbReference type="PROSITE" id="PS01081">
    <property type="entry name" value="HTH_TETR_1"/>
    <property type="match status" value="1"/>
</dbReference>
<dbReference type="PANTHER" id="PTHR30055:SF234">
    <property type="entry name" value="HTH-TYPE TRANSCRIPTIONAL REGULATOR BETI"/>
    <property type="match status" value="1"/>
</dbReference>
<dbReference type="Pfam" id="PF17932">
    <property type="entry name" value="TetR_C_24"/>
    <property type="match status" value="1"/>
</dbReference>
<dbReference type="InterPro" id="IPR001647">
    <property type="entry name" value="HTH_TetR"/>
</dbReference>
<evidence type="ECO:0000259" key="5">
    <source>
        <dbReference type="PROSITE" id="PS50977"/>
    </source>
</evidence>
<dbReference type="RefSeq" id="WP_163771110.1">
    <property type="nucleotide sequence ID" value="NZ_JAAGXA010000003.1"/>
</dbReference>
<dbReference type="SUPFAM" id="SSF46689">
    <property type="entry name" value="Homeodomain-like"/>
    <property type="match status" value="1"/>
</dbReference>
<feature type="domain" description="HTH tetR-type" evidence="5">
    <location>
        <begin position="7"/>
        <end position="67"/>
    </location>
</feature>
<dbReference type="AlphaFoldDB" id="A0A6P0HGN9"/>
<dbReference type="Proteomes" id="UP000468687">
    <property type="component" value="Unassembled WGS sequence"/>
</dbReference>
<dbReference type="SUPFAM" id="SSF48498">
    <property type="entry name" value="Tetracyclin repressor-like, C-terminal domain"/>
    <property type="match status" value="1"/>
</dbReference>
<keyword evidence="7" id="KW-1185">Reference proteome</keyword>
<feature type="DNA-binding region" description="H-T-H motif" evidence="4">
    <location>
        <begin position="30"/>
        <end position="49"/>
    </location>
</feature>
<dbReference type="InterPro" id="IPR023772">
    <property type="entry name" value="DNA-bd_HTH_TetR-type_CS"/>
</dbReference>
<name>A0A6P0HGN9_9ACTN</name>
<organism evidence="6 7">
    <name type="scientific">Nocardioides zeae</name>
    <dbReference type="NCBI Taxonomy" id="1457234"/>
    <lineage>
        <taxon>Bacteria</taxon>
        <taxon>Bacillati</taxon>
        <taxon>Actinomycetota</taxon>
        <taxon>Actinomycetes</taxon>
        <taxon>Propionibacteriales</taxon>
        <taxon>Nocardioidaceae</taxon>
        <taxon>Nocardioides</taxon>
    </lineage>
</organism>
<dbReference type="GO" id="GO:0003700">
    <property type="term" value="F:DNA-binding transcription factor activity"/>
    <property type="evidence" value="ECO:0007669"/>
    <property type="project" value="TreeGrafter"/>
</dbReference>
<evidence type="ECO:0000313" key="7">
    <source>
        <dbReference type="Proteomes" id="UP000468687"/>
    </source>
</evidence>
<evidence type="ECO:0000256" key="3">
    <source>
        <dbReference type="ARBA" id="ARBA00023163"/>
    </source>
</evidence>
<gene>
    <name evidence="6" type="ORF">G3T38_05565</name>
</gene>
<dbReference type="EMBL" id="JAAGXA010000003">
    <property type="protein sequence ID" value="NEN77741.1"/>
    <property type="molecule type" value="Genomic_DNA"/>
</dbReference>
<accession>A0A6P0HGN9</accession>
<dbReference type="InterPro" id="IPR050109">
    <property type="entry name" value="HTH-type_TetR-like_transc_reg"/>
</dbReference>
<evidence type="ECO:0000256" key="4">
    <source>
        <dbReference type="PROSITE-ProRule" id="PRU00335"/>
    </source>
</evidence>
<comment type="caution">
    <text evidence="6">The sequence shown here is derived from an EMBL/GenBank/DDBJ whole genome shotgun (WGS) entry which is preliminary data.</text>
</comment>
<reference evidence="6 7" key="1">
    <citation type="journal article" date="2014" name="Int. J. Syst. Evol. Microbiol.">
        <title>Nocardioides zeae sp. nov., isolated from the stem of Zea mays.</title>
        <authorList>
            <person name="Glaeser S.P."/>
            <person name="McInroy J.A."/>
            <person name="Busse H.J."/>
            <person name="Kampfer P."/>
        </authorList>
    </citation>
    <scope>NUCLEOTIDE SEQUENCE [LARGE SCALE GENOMIC DNA]</scope>
    <source>
        <strain evidence="6 7">JCM 30728</strain>
    </source>
</reference>